<dbReference type="OrthoDB" id="1828825at2"/>
<dbReference type="RefSeq" id="WP_145872603.1">
    <property type="nucleotide sequence ID" value="NZ_CP046904.1"/>
</dbReference>
<dbReference type="EMBL" id="CP046904">
    <property type="protein sequence ID" value="QGZ41214.1"/>
    <property type="molecule type" value="Genomic_DNA"/>
</dbReference>
<reference evidence="4 5" key="1">
    <citation type="journal article" date="2015" name="Stand. Genomic Sci.">
        <title>Genomic Encyclopedia of Bacterial and Archaeal Type Strains, Phase III: the genomes of soil and plant-associated and newly described type strains.</title>
        <authorList>
            <person name="Whitman W.B."/>
            <person name="Woyke T."/>
            <person name="Klenk H.P."/>
            <person name="Zhou Y."/>
            <person name="Lilburn T.G."/>
            <person name="Beck B.J."/>
            <person name="De Vos P."/>
            <person name="Vandamme P."/>
            <person name="Eisen J.A."/>
            <person name="Garrity G."/>
            <person name="Hugenholtz P."/>
            <person name="Kyrpides N.C."/>
        </authorList>
    </citation>
    <scope>NUCLEOTIDE SEQUENCE [LARGE SCALE GENOMIC DNA]</scope>
    <source>
        <strain evidence="4 5">CGMCC 1.10685</strain>
    </source>
</reference>
<keyword evidence="6" id="KW-1185">Reference proteome</keyword>
<evidence type="ECO:0000313" key="6">
    <source>
        <dbReference type="Proteomes" id="UP000437862"/>
    </source>
</evidence>
<reference evidence="3 6" key="3">
    <citation type="submission" date="2019-12" db="EMBL/GenBank/DDBJ databases">
        <title>Draft Genome Sequences of Six Type Strains of the Genus Massilia.</title>
        <authorList>
            <person name="Miess H."/>
            <person name="Frediansyah A."/>
            <person name="Goeker M."/>
            <person name="Gross H."/>
        </authorList>
    </citation>
    <scope>NUCLEOTIDE SEQUENCE [LARGE SCALE GENOMIC DNA]</scope>
    <source>
        <strain evidence="3 6">DSM 26639</strain>
    </source>
</reference>
<feature type="chain" id="PRO_5044618165" evidence="1">
    <location>
        <begin position="23"/>
        <end position="410"/>
    </location>
</feature>
<evidence type="ECO:0000313" key="5">
    <source>
        <dbReference type="Proteomes" id="UP000315112"/>
    </source>
</evidence>
<dbReference type="SUPFAM" id="SSF52266">
    <property type="entry name" value="SGNH hydrolase"/>
    <property type="match status" value="1"/>
</dbReference>
<dbReference type="InterPro" id="IPR013830">
    <property type="entry name" value="SGNH_hydro"/>
</dbReference>
<feature type="domain" description="SGNH hydrolase-type esterase" evidence="2">
    <location>
        <begin position="203"/>
        <end position="399"/>
    </location>
</feature>
<keyword evidence="1" id="KW-0732">Signal</keyword>
<dbReference type="EMBL" id="VLKW01000001">
    <property type="protein sequence ID" value="TWI51148.1"/>
    <property type="molecule type" value="Genomic_DNA"/>
</dbReference>
<evidence type="ECO:0000313" key="4">
    <source>
        <dbReference type="EMBL" id="TWI51148.1"/>
    </source>
</evidence>
<evidence type="ECO:0000259" key="2">
    <source>
        <dbReference type="Pfam" id="PF13472"/>
    </source>
</evidence>
<dbReference type="PANTHER" id="PTHR43784">
    <property type="entry name" value="GDSL-LIKE LIPASE/ACYLHYDROLASE, PUTATIVE (AFU_ORTHOLOGUE AFUA_2G00820)-RELATED"/>
    <property type="match status" value="1"/>
</dbReference>
<dbReference type="Gene3D" id="3.40.50.1110">
    <property type="entry name" value="SGNH hydrolase"/>
    <property type="match status" value="1"/>
</dbReference>
<proteinExistence type="predicted"/>
<dbReference type="GO" id="GO:0016788">
    <property type="term" value="F:hydrolase activity, acting on ester bonds"/>
    <property type="evidence" value="ECO:0007669"/>
    <property type="project" value="UniProtKB-ARBA"/>
</dbReference>
<protein>
    <submittedName>
        <fullName evidence="4">Lysophospholipase L1-like esterase</fullName>
    </submittedName>
    <submittedName>
        <fullName evidence="3">SGNH/GDSL hydrolase family protein</fullName>
    </submittedName>
</protein>
<dbReference type="PANTHER" id="PTHR43784:SF2">
    <property type="entry name" value="GDSL-LIKE LIPASE_ACYLHYDROLASE, PUTATIVE (AFU_ORTHOLOGUE AFUA_2G00820)-RELATED"/>
    <property type="match status" value="1"/>
</dbReference>
<organism evidence="4 5">
    <name type="scientific">Pseudoduganella flava</name>
    <dbReference type="NCBI Taxonomy" id="871742"/>
    <lineage>
        <taxon>Bacteria</taxon>
        <taxon>Pseudomonadati</taxon>
        <taxon>Pseudomonadota</taxon>
        <taxon>Betaproteobacteria</taxon>
        <taxon>Burkholderiales</taxon>
        <taxon>Oxalobacteraceae</taxon>
        <taxon>Telluria group</taxon>
        <taxon>Pseudoduganella</taxon>
    </lineage>
</organism>
<evidence type="ECO:0000313" key="3">
    <source>
        <dbReference type="EMBL" id="QGZ41214.1"/>
    </source>
</evidence>
<feature type="signal peptide" evidence="1">
    <location>
        <begin position="1"/>
        <end position="22"/>
    </location>
</feature>
<dbReference type="AlphaFoldDB" id="A0A562Q397"/>
<reference evidence="4" key="2">
    <citation type="submission" date="2019-07" db="EMBL/GenBank/DDBJ databases">
        <authorList>
            <person name="Whitman W."/>
            <person name="Huntemann M."/>
            <person name="Clum A."/>
            <person name="Pillay M."/>
            <person name="Palaniappan K."/>
            <person name="Varghese N."/>
            <person name="Mikhailova N."/>
            <person name="Stamatis D."/>
            <person name="Reddy T."/>
            <person name="Daum C."/>
            <person name="Shapiro N."/>
            <person name="Ivanova N."/>
            <person name="Kyrpides N."/>
            <person name="Woyke T."/>
        </authorList>
    </citation>
    <scope>NUCLEOTIDE SEQUENCE</scope>
    <source>
        <strain evidence="4">CGMCC 1.10685</strain>
    </source>
</reference>
<dbReference type="Proteomes" id="UP000437862">
    <property type="component" value="Chromosome"/>
</dbReference>
<dbReference type="Proteomes" id="UP000315112">
    <property type="component" value="Unassembled WGS sequence"/>
</dbReference>
<evidence type="ECO:0000256" key="1">
    <source>
        <dbReference type="SAM" id="SignalP"/>
    </source>
</evidence>
<dbReference type="Pfam" id="PF13472">
    <property type="entry name" value="Lipase_GDSL_2"/>
    <property type="match status" value="1"/>
</dbReference>
<sequence length="410" mass="42917">MTITRFLAAVLTTFTFAGQAVGAQWQTSWYAAPQPTWGADFALPTNVPAAVNGSTVREVVRLSTGGARVRVQLSNRYGTAPQTIGAVRIARTAADAGATSAIVPGDRVLAFAGRSSVTIPAGGTVTSDPADFPVAALARLTVSAWLPAAAPLTTFHWGAQQTGYIVAGDATAAPALPQAAELHGRAFLTAVQVESERAATVVALGDSITDGNGSTPDWHRRWPDQLADRLARDGIGVANAGISGARLLSARMGVKAEDRFAHDVLEQPGVRAVVVLLGTNDIGWPGTAFAPHEPPMTAQRLIAGYRALIARARARGVTIVGGTLPPFKGALPGTPFAGYWTPAKEAVRREVNGWIRDSGEFDAVADFDAALRDPSDPERIRPEYDCGDHLHPGDAGYAAMAAAVNKVLFF</sequence>
<dbReference type="InterPro" id="IPR053140">
    <property type="entry name" value="GDSL_Rv0518-like"/>
</dbReference>
<dbReference type="InterPro" id="IPR036514">
    <property type="entry name" value="SGNH_hydro_sf"/>
</dbReference>
<keyword evidence="3" id="KW-0378">Hydrolase</keyword>
<accession>A0A562Q397</accession>
<gene>
    <name evidence="3" type="ORF">GO485_20565</name>
    <name evidence="4" type="ORF">IP92_00131</name>
</gene>
<dbReference type="CDD" id="cd01830">
    <property type="entry name" value="XynE_like"/>
    <property type="match status" value="1"/>
</dbReference>
<name>A0A562Q397_9BURK</name>